<protein>
    <submittedName>
        <fullName evidence="2">Uncharacterized protein</fullName>
    </submittedName>
</protein>
<feature type="region of interest" description="Disordered" evidence="1">
    <location>
        <begin position="47"/>
        <end position="74"/>
    </location>
</feature>
<evidence type="ECO:0000313" key="2">
    <source>
        <dbReference type="EMBL" id="EGZ20848.1"/>
    </source>
</evidence>
<accession>G4Z4K4</accession>
<dbReference type="Proteomes" id="UP000002640">
    <property type="component" value="Unassembled WGS sequence"/>
</dbReference>
<dbReference type="RefSeq" id="XP_009523565.1">
    <property type="nucleotide sequence ID" value="XM_009525270.1"/>
</dbReference>
<name>G4Z4K4_PHYSP</name>
<evidence type="ECO:0000313" key="3">
    <source>
        <dbReference type="Proteomes" id="UP000002640"/>
    </source>
</evidence>
<dbReference type="EMBL" id="JH159153">
    <property type="protein sequence ID" value="EGZ20848.1"/>
    <property type="molecule type" value="Genomic_DNA"/>
</dbReference>
<sequence>MKLPQFCMKLSDAVYGYIDSQTEERIAASFVKNDAMDDPDEIARATFEPSSASYGSSSDAAKPAGRSMALPSHHSIMQKNTIRKKYREMGPNPDLKALHDWVANHCGRISLTALKDIVEPPEQVISRRYGLCALNGTATASASELMVNAGAAAAEAETPVASAFEKADVEARVKLGLENSDLKEKAENLDSEKAGFVGTVAGLEDENAVLKEKMIATQITTAELNVTLM</sequence>
<evidence type="ECO:0000256" key="1">
    <source>
        <dbReference type="SAM" id="MobiDB-lite"/>
    </source>
</evidence>
<dbReference type="GeneID" id="20641655"/>
<keyword evidence="3" id="KW-1185">Reference proteome</keyword>
<proteinExistence type="predicted"/>
<feature type="compositionally biased region" description="Low complexity" evidence="1">
    <location>
        <begin position="50"/>
        <end position="61"/>
    </location>
</feature>
<dbReference type="InParanoid" id="G4Z4K4"/>
<dbReference type="KEGG" id="psoj:PHYSODRAFT_298805"/>
<reference evidence="2 3" key="1">
    <citation type="journal article" date="2006" name="Science">
        <title>Phytophthora genome sequences uncover evolutionary origins and mechanisms of pathogenesis.</title>
        <authorList>
            <person name="Tyler B.M."/>
            <person name="Tripathy S."/>
            <person name="Zhang X."/>
            <person name="Dehal P."/>
            <person name="Jiang R.H."/>
            <person name="Aerts A."/>
            <person name="Arredondo F.D."/>
            <person name="Baxter L."/>
            <person name="Bensasson D."/>
            <person name="Beynon J.L."/>
            <person name="Chapman J."/>
            <person name="Damasceno C.M."/>
            <person name="Dorrance A.E."/>
            <person name="Dou D."/>
            <person name="Dickerman A.W."/>
            <person name="Dubchak I.L."/>
            <person name="Garbelotto M."/>
            <person name="Gijzen M."/>
            <person name="Gordon S.G."/>
            <person name="Govers F."/>
            <person name="Grunwald N.J."/>
            <person name="Huang W."/>
            <person name="Ivors K.L."/>
            <person name="Jones R.W."/>
            <person name="Kamoun S."/>
            <person name="Krampis K."/>
            <person name="Lamour K.H."/>
            <person name="Lee M.K."/>
            <person name="McDonald W.H."/>
            <person name="Medina M."/>
            <person name="Meijer H.J."/>
            <person name="Nordberg E.K."/>
            <person name="Maclean D.J."/>
            <person name="Ospina-Giraldo M.D."/>
            <person name="Morris P.F."/>
            <person name="Phuntumart V."/>
            <person name="Putnam N.H."/>
            <person name="Rash S."/>
            <person name="Rose J.K."/>
            <person name="Sakihama Y."/>
            <person name="Salamov A.A."/>
            <person name="Savidor A."/>
            <person name="Scheuring C.F."/>
            <person name="Smith B.M."/>
            <person name="Sobral B.W."/>
            <person name="Terry A."/>
            <person name="Torto-Alalibo T.A."/>
            <person name="Win J."/>
            <person name="Xu Z."/>
            <person name="Zhang H."/>
            <person name="Grigoriev I.V."/>
            <person name="Rokhsar D.S."/>
            <person name="Boore J.L."/>
        </authorList>
    </citation>
    <scope>NUCLEOTIDE SEQUENCE [LARGE SCALE GENOMIC DNA]</scope>
    <source>
        <strain evidence="2 3">P6497</strain>
    </source>
</reference>
<dbReference type="AlphaFoldDB" id="G4Z4K4"/>
<gene>
    <name evidence="2" type="ORF">PHYSODRAFT_298805</name>
</gene>
<organism evidence="2 3">
    <name type="scientific">Phytophthora sojae (strain P6497)</name>
    <name type="common">Soybean stem and root rot agent</name>
    <name type="synonym">Phytophthora megasperma f. sp. glycines</name>
    <dbReference type="NCBI Taxonomy" id="1094619"/>
    <lineage>
        <taxon>Eukaryota</taxon>
        <taxon>Sar</taxon>
        <taxon>Stramenopiles</taxon>
        <taxon>Oomycota</taxon>
        <taxon>Peronosporomycetes</taxon>
        <taxon>Peronosporales</taxon>
        <taxon>Peronosporaceae</taxon>
        <taxon>Phytophthora</taxon>
    </lineage>
</organism>